<dbReference type="OrthoDB" id="9809781at2"/>
<dbReference type="InterPro" id="IPR029052">
    <property type="entry name" value="Metallo-depent_PP-like"/>
</dbReference>
<dbReference type="GO" id="GO:0016787">
    <property type="term" value="F:hydrolase activity"/>
    <property type="evidence" value="ECO:0007669"/>
    <property type="project" value="InterPro"/>
</dbReference>
<protein>
    <submittedName>
        <fullName evidence="3">Calcineurin-like phosphoesterase family protein</fullName>
    </submittedName>
</protein>
<evidence type="ECO:0000313" key="4">
    <source>
        <dbReference type="Proteomes" id="UP000226079"/>
    </source>
</evidence>
<name>A0A2A9CSQ6_9ACTN</name>
<evidence type="ECO:0000313" key="3">
    <source>
        <dbReference type="EMBL" id="PFG16642.1"/>
    </source>
</evidence>
<evidence type="ECO:0000259" key="1">
    <source>
        <dbReference type="Pfam" id="PF00149"/>
    </source>
</evidence>
<sequence length="1501" mass="156915">MQSPRPRLPRAVLALSIGPAVAFSTFCLVTPLAQADSPQTVLVAGMDLNDGGNAVINDLETQQVAPGLLHVSYERLDTAGWQQIDILKAQLSDKTVKLKYLSPATVSGGGTTVTDLVDRNGAIAGVNLDRFDINNSYAASGWGVSDGKILKSGNGDAAASVGVDSSGLGALVDLALAGAVTLPDQSSVAIDGINVDYLVGDGVVLYNAHWGSYTRDRIFGRDTSIGAGVEVWIDADGKVVKGPQPTAGDEGPIPDGQQILAAYNSKAGGAALSRLHVGDSVSVSYGIKDSVDVTEAGGAWHRLIRDGQDVPYPNEDYYTGVNPRTMIGFSKDRATAYFVVVDGRQGNAKGMAFGQQQNLMGDLGSWDAINADGGGSSQMNVRHAGDTITTVENSPSDGYERSDGDGMGFVLARPGSGDLLSFALTSALDDQDAMRLFPGTHRTLTSAGFDESGTAVSGTPHTWRSSDAQVATVEDGIVSGLTQGRTSILARRSVASGKTDVTVLGPLVQLAAAQNVVNLEKQGASQVLTFHGADSAGFRAPVEASDLKVENPNPAVFSVEPTDDGRVRVTAIGENGTALLRFTHGTHRAEVSVSVPLEVKTIDDFHDISGWTAANDRAPGCNIEPGEGHDGAPSIRLNYDFTKSQATRGCYAVAPGAVQGKYTGIDIPGKPQKLSVWIKGDTRGALLRLQVMQANNVTNWIDGPGGSQSLHATWDGWQRVDFAVPSSFVFPLKFQRIRALETVAAKQYTGTLEFSQIFAYLPPESSVTPQVEDVADPVLTGTGSTDASPLRVAVMSDAQFVAAAPDSGAVAGARDALREIVAAKPDVLLIDGDFVDEASPADFALAKSILDEELAGASFPWYYVPGNHEVMGATIANFRTVFGDTWRSFDKSHTKFIGLDSSSGKLQTDFAQVKMLRAQLDEAAKDPSITGVLVFTHMPIDDPLPTKGSQLTDRVEADLLSDWITGFRETSGKSIAVVNGHVGVFHTSSNDGVPTIINGNSGKGPASTVADGGFTGWSMLGIDPAQGLWQTSDAPWIRDEVRTRVDTLTVNAPAAPMKPGEQLDLKPLVTQDGDRQVPVEWPVSHRWSGSEGVYVGEASGAPASALVAIDPATGVLTALRNGSGKVTLQVNDATSDAPFEVTEASVNVIGDPVTGSVLTAATSGWPDAAGFSYQWRSDGSPIGGATTAEYTLTSAEVGHTIDVVVTASGPDLASIIRTAKPQDPVVRASAQKPFQVALHGTAEVGSTLSAAGDWATDALTTFEWLRDGHLIAGAESSSYNLASADRGHRISVRVTATRPGYLDAVSTSGATSPVAAASGGVTPPPVPPTVTAGTVSISGAFRVGESVTAATRGWGAGTRYLYQWLRNGVAIPGAQSRSYTATAQDLGTALSLRVTGSADQKISVSRDAKAHKVGLGRLGAGKVRIAGTPRSGMRLYASASGYGKGARISYRWTSRGTVIGTSSSVVLRPAQRGTRVQLQVKITKPGYHTVTKTVRTRLAVR</sequence>
<dbReference type="Pfam" id="PF00149">
    <property type="entry name" value="Metallophos"/>
    <property type="match status" value="1"/>
</dbReference>
<gene>
    <name evidence="3" type="ORF">ATK74_1193</name>
</gene>
<dbReference type="Gene3D" id="2.60.40.2700">
    <property type="match status" value="3"/>
</dbReference>
<accession>A0A2A9CSQ6</accession>
<dbReference type="SUPFAM" id="SSF49785">
    <property type="entry name" value="Galactose-binding domain-like"/>
    <property type="match status" value="1"/>
</dbReference>
<dbReference type="Proteomes" id="UP000226079">
    <property type="component" value="Unassembled WGS sequence"/>
</dbReference>
<comment type="caution">
    <text evidence="3">The sequence shown here is derived from an EMBL/GenBank/DDBJ whole genome shotgun (WGS) entry which is preliminary data.</text>
</comment>
<evidence type="ECO:0000259" key="2">
    <source>
        <dbReference type="Pfam" id="PF09992"/>
    </source>
</evidence>
<dbReference type="InterPro" id="IPR008979">
    <property type="entry name" value="Galactose-bd-like_sf"/>
</dbReference>
<dbReference type="InterPro" id="IPR004843">
    <property type="entry name" value="Calcineurin-like_PHP"/>
</dbReference>
<reference evidence="3 4" key="1">
    <citation type="submission" date="2017-10" db="EMBL/GenBank/DDBJ databases">
        <title>Sequencing the genomes of 1000 actinobacteria strains.</title>
        <authorList>
            <person name="Klenk H.-P."/>
        </authorList>
    </citation>
    <scope>NUCLEOTIDE SEQUENCE [LARGE SCALE GENOMIC DNA]</scope>
    <source>
        <strain evidence="3 4">DSM 15597</strain>
    </source>
</reference>
<dbReference type="RefSeq" id="WP_098460158.1">
    <property type="nucleotide sequence ID" value="NZ_PDJC01000001.1"/>
</dbReference>
<dbReference type="PANTHER" id="PTHR43143">
    <property type="entry name" value="METALLOPHOSPHOESTERASE, CALCINEURIN SUPERFAMILY"/>
    <property type="match status" value="1"/>
</dbReference>
<proteinExistence type="predicted"/>
<dbReference type="SUPFAM" id="SSF56300">
    <property type="entry name" value="Metallo-dependent phosphatases"/>
    <property type="match status" value="1"/>
</dbReference>
<dbReference type="EMBL" id="PDJC01000001">
    <property type="protein sequence ID" value="PFG16642.1"/>
    <property type="molecule type" value="Genomic_DNA"/>
</dbReference>
<organism evidence="3 4">
    <name type="scientific">Propionicimonas paludicola</name>
    <dbReference type="NCBI Taxonomy" id="185243"/>
    <lineage>
        <taxon>Bacteria</taxon>
        <taxon>Bacillati</taxon>
        <taxon>Actinomycetota</taxon>
        <taxon>Actinomycetes</taxon>
        <taxon>Propionibacteriales</taxon>
        <taxon>Nocardioidaceae</taxon>
        <taxon>Propionicimonas</taxon>
    </lineage>
</organism>
<feature type="domain" description="Phosphodiester glycosidase" evidence="2">
    <location>
        <begin position="237"/>
        <end position="409"/>
    </location>
</feature>
<dbReference type="PANTHER" id="PTHR43143:SF6">
    <property type="entry name" value="BLL3016 PROTEIN"/>
    <property type="match status" value="1"/>
</dbReference>
<dbReference type="Pfam" id="PF09992">
    <property type="entry name" value="NAGPA"/>
    <property type="match status" value="1"/>
</dbReference>
<feature type="domain" description="Calcineurin-like phosphoesterase" evidence="1">
    <location>
        <begin position="790"/>
        <end position="941"/>
    </location>
</feature>
<dbReference type="Gene3D" id="2.60.40.1080">
    <property type="match status" value="1"/>
</dbReference>
<dbReference type="Gene3D" id="3.60.21.10">
    <property type="match status" value="1"/>
</dbReference>
<keyword evidence="4" id="KW-1185">Reference proteome</keyword>
<dbReference type="InterPro" id="IPR018711">
    <property type="entry name" value="NAGPA"/>
</dbReference>
<dbReference type="InterPro" id="IPR051918">
    <property type="entry name" value="STPP_CPPED1"/>
</dbReference>